<evidence type="ECO:0000313" key="2">
    <source>
        <dbReference type="EMBL" id="AKJ08734.1"/>
    </source>
</evidence>
<dbReference type="Gene3D" id="2.60.40.1260">
    <property type="entry name" value="Lamin Tail domain"/>
    <property type="match status" value="1"/>
</dbReference>
<accession>A0ABM5TCN0</accession>
<dbReference type="InterPro" id="IPR001322">
    <property type="entry name" value="Lamin_tail_dom"/>
</dbReference>
<dbReference type="InterPro" id="IPR036415">
    <property type="entry name" value="Lamin_tail_dom_sf"/>
</dbReference>
<dbReference type="SUPFAM" id="SSF74853">
    <property type="entry name" value="Lamin A/C globular tail domain"/>
    <property type="match status" value="1"/>
</dbReference>
<evidence type="ECO:0000313" key="3">
    <source>
        <dbReference type="Proteomes" id="UP000035366"/>
    </source>
</evidence>
<protein>
    <recommendedName>
        <fullName evidence="1">LTD domain-containing protein</fullName>
    </recommendedName>
</protein>
<organism evidence="2 3">
    <name type="scientific">Streptomyces incarnatus</name>
    <dbReference type="NCBI Taxonomy" id="665007"/>
    <lineage>
        <taxon>Bacteria</taxon>
        <taxon>Bacillati</taxon>
        <taxon>Actinomycetota</taxon>
        <taxon>Actinomycetes</taxon>
        <taxon>Kitasatosporales</taxon>
        <taxon>Streptomycetaceae</taxon>
        <taxon>Streptomyces</taxon>
    </lineage>
</organism>
<dbReference type="Proteomes" id="UP000035366">
    <property type="component" value="Chromosome"/>
</dbReference>
<keyword evidence="3" id="KW-1185">Reference proteome</keyword>
<gene>
    <name evidence="2" type="ORF">ABB07_01370</name>
</gene>
<dbReference type="EMBL" id="CP011497">
    <property type="protein sequence ID" value="AKJ08734.1"/>
    <property type="molecule type" value="Genomic_DNA"/>
</dbReference>
<dbReference type="Pfam" id="PF00932">
    <property type="entry name" value="LTD"/>
    <property type="match status" value="1"/>
</dbReference>
<reference evidence="2 3" key="1">
    <citation type="journal article" date="2015" name="ISME J.">
        <title>Draft Genome Sequence of Streptomyces incarnatus NRRL8089, which Produces the Nucleoside Antibiotic Sinefungin.</title>
        <authorList>
            <person name="Oshima K."/>
            <person name="Hattori M."/>
            <person name="Shimizu H."/>
            <person name="Fukuda K."/>
            <person name="Nemoto M."/>
            <person name="Inagaki K."/>
            <person name="Tamura T."/>
        </authorList>
    </citation>
    <scope>NUCLEOTIDE SEQUENCE [LARGE SCALE GENOMIC DNA]</scope>
    <source>
        <strain evidence="2 3">NRRL 8089</strain>
    </source>
</reference>
<proteinExistence type="predicted"/>
<feature type="domain" description="LTD" evidence="1">
    <location>
        <begin position="12"/>
        <end position="134"/>
    </location>
</feature>
<dbReference type="PROSITE" id="PS51841">
    <property type="entry name" value="LTD"/>
    <property type="match status" value="1"/>
</dbReference>
<name>A0ABM5TCN0_9ACTN</name>
<sequence length="175" mass="19651">MVGAAALPAAAAGPQPGRTHRAEVYISGVQHAWQGRDARSNRSLNEQWVDITNNTRRAMNLDSWTLSDRDGHTYTFRHVLLAGRATVRVHTGVGRDTRTDLYQDRRTRVWDVNTDTATLRDARGRLVSVFAWGSGHRAVDTDRRHAAGWHHTGLRHHGVVQHLHHTPDHAGGHRH</sequence>
<evidence type="ECO:0000259" key="1">
    <source>
        <dbReference type="PROSITE" id="PS51841"/>
    </source>
</evidence>